<dbReference type="AlphaFoldDB" id="A0AAV6JDC5"/>
<protein>
    <submittedName>
        <fullName evidence="3">Uncharacterized protein</fullName>
    </submittedName>
</protein>
<organism evidence="3 4">
    <name type="scientific">Rhododendron griersonianum</name>
    <dbReference type="NCBI Taxonomy" id="479676"/>
    <lineage>
        <taxon>Eukaryota</taxon>
        <taxon>Viridiplantae</taxon>
        <taxon>Streptophyta</taxon>
        <taxon>Embryophyta</taxon>
        <taxon>Tracheophyta</taxon>
        <taxon>Spermatophyta</taxon>
        <taxon>Magnoliopsida</taxon>
        <taxon>eudicotyledons</taxon>
        <taxon>Gunneridae</taxon>
        <taxon>Pentapetalae</taxon>
        <taxon>asterids</taxon>
        <taxon>Ericales</taxon>
        <taxon>Ericaceae</taxon>
        <taxon>Ericoideae</taxon>
        <taxon>Rhodoreae</taxon>
        <taxon>Rhododendron</taxon>
    </lineage>
</organism>
<comment type="caution">
    <text evidence="3">The sequence shown here is derived from an EMBL/GenBank/DDBJ whole genome shotgun (WGS) entry which is preliminary data.</text>
</comment>
<dbReference type="InterPro" id="IPR040324">
    <property type="entry name" value="WDR44/Dgr2"/>
</dbReference>
<evidence type="ECO:0000313" key="4">
    <source>
        <dbReference type="Proteomes" id="UP000823749"/>
    </source>
</evidence>
<keyword evidence="2" id="KW-0677">Repeat</keyword>
<sequence>MWRSCEEEDQFFDTHEDITSASDSGSDGPENFDFSIRVGDFIPAGVVFQVWVNDPESICERHFVKWGTNRLIPFEKFGRTLGLSPLVQQVVRREVQEFFNSEKVMKQVERGCLRRSATVAWIVDRKVQAGNLKSCDSHPIIGARTENVKVKAYKKRSKELSALYIGQDILARRINFDS</sequence>
<reference evidence="3" key="1">
    <citation type="submission" date="2020-08" db="EMBL/GenBank/DDBJ databases">
        <title>Plant Genome Project.</title>
        <authorList>
            <person name="Zhang R.-G."/>
        </authorList>
    </citation>
    <scope>NUCLEOTIDE SEQUENCE</scope>
    <source>
        <strain evidence="3">WSP0</strain>
        <tissue evidence="3">Leaf</tissue>
    </source>
</reference>
<dbReference type="Proteomes" id="UP000823749">
    <property type="component" value="Chromosome 7"/>
</dbReference>
<proteinExistence type="predicted"/>
<keyword evidence="4" id="KW-1185">Reference proteome</keyword>
<gene>
    <name evidence="3" type="ORF">RHGRI_018978</name>
</gene>
<evidence type="ECO:0000256" key="2">
    <source>
        <dbReference type="ARBA" id="ARBA00022737"/>
    </source>
</evidence>
<evidence type="ECO:0000256" key="1">
    <source>
        <dbReference type="ARBA" id="ARBA00022574"/>
    </source>
</evidence>
<name>A0AAV6JDC5_9ERIC</name>
<dbReference type="PANTHER" id="PTHR14221">
    <property type="entry name" value="WD REPEAT DOMAIN 44"/>
    <property type="match status" value="1"/>
</dbReference>
<keyword evidence="1" id="KW-0853">WD repeat</keyword>
<dbReference type="PANTHER" id="PTHR14221:SF0">
    <property type="entry name" value="WD REPEAT-CONTAINING PROTEIN 44"/>
    <property type="match status" value="1"/>
</dbReference>
<dbReference type="EMBL" id="JACTNZ010000007">
    <property type="protein sequence ID" value="KAG5538233.1"/>
    <property type="molecule type" value="Genomic_DNA"/>
</dbReference>
<evidence type="ECO:0000313" key="3">
    <source>
        <dbReference type="EMBL" id="KAG5538233.1"/>
    </source>
</evidence>
<accession>A0AAV6JDC5</accession>